<dbReference type="Pfam" id="PF14309">
    <property type="entry name" value="DUF4378"/>
    <property type="match status" value="1"/>
</dbReference>
<feature type="compositionally biased region" description="Polar residues" evidence="1">
    <location>
        <begin position="157"/>
        <end position="170"/>
    </location>
</feature>
<dbReference type="InterPro" id="IPR025486">
    <property type="entry name" value="DUF4378"/>
</dbReference>
<evidence type="ECO:0000313" key="5">
    <source>
        <dbReference type="Proteomes" id="UP000734854"/>
    </source>
</evidence>
<protein>
    <recommendedName>
        <fullName evidence="6">Phosphatidylinositol N-acetyglucosaminlytransferase subunit P-related</fullName>
    </recommendedName>
</protein>
<evidence type="ECO:0000259" key="2">
    <source>
        <dbReference type="Pfam" id="PF12552"/>
    </source>
</evidence>
<reference evidence="4 5" key="1">
    <citation type="submission" date="2020-08" db="EMBL/GenBank/DDBJ databases">
        <title>Plant Genome Project.</title>
        <authorList>
            <person name="Zhang R.-G."/>
        </authorList>
    </citation>
    <scope>NUCLEOTIDE SEQUENCE [LARGE SCALE GENOMIC DNA]</scope>
    <source>
        <tissue evidence="4">Rhizome</tissue>
    </source>
</reference>
<dbReference type="InterPro" id="IPR022212">
    <property type="entry name" value="DUF3741"/>
</dbReference>
<feature type="domain" description="DUF4378" evidence="3">
    <location>
        <begin position="754"/>
        <end position="910"/>
    </location>
</feature>
<feature type="domain" description="DUF3741" evidence="2">
    <location>
        <begin position="180"/>
        <end position="224"/>
    </location>
</feature>
<evidence type="ECO:0000256" key="1">
    <source>
        <dbReference type="SAM" id="MobiDB-lite"/>
    </source>
</evidence>
<proteinExistence type="predicted"/>
<gene>
    <name evidence="4" type="ORF">ZIOFF_019607</name>
</gene>
<dbReference type="Proteomes" id="UP000734854">
    <property type="component" value="Unassembled WGS sequence"/>
</dbReference>
<feature type="region of interest" description="Disordered" evidence="1">
    <location>
        <begin position="138"/>
        <end position="170"/>
    </location>
</feature>
<sequence length="990" mass="110877">MEVSCARSLAAAVAASHWDEQQGSIVSQNKPYVKKAVIPCQTNIIDKQITNDPKQNFSSKMSGTPVKILIAQEMSTDIKSKQKPLGVVARLMGLDDELKPQPCPEDSQNKSQEGLNQAYFAAHTDCHQQDILINKAVPSQTHQSDRQKEQGGANEVWQKSTQKRGSCEGNQNEIKMMLARQKFMEAKSLAIDGKFLHSKEFQDALDVLSSNRDLFLKFLDEPNSLFTKQLNNLPFAASPQTKPTTVLKPSKDVEAQSTKMAKKQEYPENNESGCGTKTHQCDLSFNTSMAKSVSHPTRIVVLKPSTGKTTRVPTPTISPEYQVRQYHFGDQAEIEAFRTAYTVNRSTRQMQKTFSGHKRDESLLSSVVSNRFGREGSSFDLSEIYYMENDDGFTDSEMDIVTQTSRQSWDRSGSPCSLSSFSKVSKSPESSVTREAKRRLSERWALMASNGMKEAQLSLPRNTTTLGEMLAISEVKREECVHKSTVSSSKSCVGEDEMRQPAFCFSVGRTINSRELSPGNLSRSKSVPVSSSAYDDVEKKIEDPHSHISKSTVLEVSRANHGNLSFGGKVSSFFFSRSKKANRERPVSSLLVGTYDADLEVVRTYLMPKSTESCLTFDNKVNDEEESIVAASPVAATNVSAKAMLMLAQGKTADKSNEKQERFIPKQNFINNLDQPSPNSILDAPFEDDVEKLSQLSEDNAGKIALSRSSHIESIARSLSWEDTHLEMLYHKPSSLHTLPMTEDDQECFAVVWKLLSYAGFEEWDTIFNGWHSLDSPLDPILLDNFINWREEESMEKRSNLRLIFDCVNSALLELSCNTLMSIWPHNRTCRQAQLNAHTCSLADVVWDIIRDWFYSNQTNLFAETNGILVVDTTLRKEVGRFSWAKTTMVEIEELTKEISGEVLEDLLSEALNILLKGQNNHYLPEPKIDKGHPSEFRTGNHVISPTRTNGIAESVVGEMPVQKLGIDLSIASSEGDDVFPQSQKRERYE</sequence>
<evidence type="ECO:0008006" key="6">
    <source>
        <dbReference type="Google" id="ProtNLM"/>
    </source>
</evidence>
<comment type="caution">
    <text evidence="4">The sequence shown here is derived from an EMBL/GenBank/DDBJ whole genome shotgun (WGS) entry which is preliminary data.</text>
</comment>
<feature type="region of interest" description="Disordered" evidence="1">
    <location>
        <begin position="405"/>
        <end position="436"/>
    </location>
</feature>
<dbReference type="PANTHER" id="PTHR46634:SF3">
    <property type="entry name" value="M REDUCTASE II SUBUNIT GAMMA, PUTATIVE (DUF3741)-RELATED"/>
    <property type="match status" value="1"/>
</dbReference>
<evidence type="ECO:0000313" key="4">
    <source>
        <dbReference type="EMBL" id="KAG6522467.1"/>
    </source>
</evidence>
<dbReference type="AlphaFoldDB" id="A0A8J5HS27"/>
<evidence type="ECO:0000259" key="3">
    <source>
        <dbReference type="Pfam" id="PF14309"/>
    </source>
</evidence>
<organism evidence="4 5">
    <name type="scientific">Zingiber officinale</name>
    <name type="common">Ginger</name>
    <name type="synonym">Amomum zingiber</name>
    <dbReference type="NCBI Taxonomy" id="94328"/>
    <lineage>
        <taxon>Eukaryota</taxon>
        <taxon>Viridiplantae</taxon>
        <taxon>Streptophyta</taxon>
        <taxon>Embryophyta</taxon>
        <taxon>Tracheophyta</taxon>
        <taxon>Spermatophyta</taxon>
        <taxon>Magnoliopsida</taxon>
        <taxon>Liliopsida</taxon>
        <taxon>Zingiberales</taxon>
        <taxon>Zingiberaceae</taxon>
        <taxon>Zingiber</taxon>
    </lineage>
</organism>
<dbReference type="Pfam" id="PF12552">
    <property type="entry name" value="DUF3741"/>
    <property type="match status" value="1"/>
</dbReference>
<keyword evidence="5" id="KW-1185">Reference proteome</keyword>
<dbReference type="PANTHER" id="PTHR46634">
    <property type="entry name" value="M REDUCTASE II SUBUNIT GAMMA, PUTATIVE (DUF3741)-RELATED"/>
    <property type="match status" value="1"/>
</dbReference>
<feature type="compositionally biased region" description="Low complexity" evidence="1">
    <location>
        <begin position="414"/>
        <end position="431"/>
    </location>
</feature>
<name>A0A8J5HS27_ZINOF</name>
<accession>A0A8J5HS27</accession>
<dbReference type="EMBL" id="JACMSC010000005">
    <property type="protein sequence ID" value="KAG6522467.1"/>
    <property type="molecule type" value="Genomic_DNA"/>
</dbReference>